<keyword evidence="3 5" id="KW-1133">Transmembrane helix</keyword>
<dbReference type="InterPro" id="IPR008952">
    <property type="entry name" value="Tetraspanin_EC2_sf"/>
</dbReference>
<feature type="transmembrane region" description="Helical" evidence="5">
    <location>
        <begin position="30"/>
        <end position="53"/>
    </location>
</feature>
<feature type="transmembrane region" description="Helical" evidence="5">
    <location>
        <begin position="83"/>
        <end position="109"/>
    </location>
</feature>
<dbReference type="AlphaFoldDB" id="A0A183CG94"/>
<evidence type="ECO:0000256" key="5">
    <source>
        <dbReference type="SAM" id="Phobius"/>
    </source>
</evidence>
<sequence length="375" mass="41510">MTPSAGDYRMFVGMNDESTRSADCRLWSKYAIYAANIVFMVVGTLVLATGAWLRTDSRFRDFLSERYRQAVHEAFWEAPTLYAFSYILILLGAALLLVAMCGCCGVTTTGRRRQRRGITAASGSDINSPLLWLYAVGTAVLLMFTIGCGSYILYTKDGIDVELSDALNYMVQHYYQGPGIVQESLDRLQQAFRCCGNAGCSDFRAFRQDPPRTCDLRCDGCHYRIWLALRIGFFVALAIFGVVILAQMIAVSVSITLLCTPDDDDAAAYGDDVDYDKFHRFYGDGGGVHGEGGGSAAAAVRSLERAKAHYQRQMAAFGGQPTTPSADTLANLYTTGGGTYSSRKHWHHGPAALRQQQQWPTNHQHCQLRNPSYYY</sequence>
<evidence type="ECO:0000313" key="7">
    <source>
        <dbReference type="WBParaSite" id="GPLIN_001189900"/>
    </source>
</evidence>
<evidence type="ECO:0000313" key="6">
    <source>
        <dbReference type="Proteomes" id="UP000050741"/>
    </source>
</evidence>
<dbReference type="InterPro" id="IPR018499">
    <property type="entry name" value="Tetraspanin/Peripherin"/>
</dbReference>
<reference evidence="7" key="2">
    <citation type="submission" date="2016-06" db="UniProtKB">
        <authorList>
            <consortium name="WormBaseParasite"/>
        </authorList>
    </citation>
    <scope>IDENTIFICATION</scope>
</reference>
<dbReference type="CDD" id="cd03127">
    <property type="entry name" value="tetraspanin_LEL"/>
    <property type="match status" value="1"/>
</dbReference>
<evidence type="ECO:0000256" key="2">
    <source>
        <dbReference type="ARBA" id="ARBA00022692"/>
    </source>
</evidence>
<keyword evidence="4 5" id="KW-0472">Membrane</keyword>
<dbReference type="SUPFAM" id="SSF48652">
    <property type="entry name" value="Tetraspanin"/>
    <property type="match status" value="1"/>
</dbReference>
<evidence type="ECO:0000256" key="3">
    <source>
        <dbReference type="ARBA" id="ARBA00022989"/>
    </source>
</evidence>
<dbReference type="PRINTS" id="PR00259">
    <property type="entry name" value="TMFOUR"/>
</dbReference>
<name>A0A183CG94_GLOPA</name>
<evidence type="ECO:0000256" key="4">
    <source>
        <dbReference type="ARBA" id="ARBA00023136"/>
    </source>
</evidence>
<proteinExistence type="predicted"/>
<feature type="transmembrane region" description="Helical" evidence="5">
    <location>
        <begin position="225"/>
        <end position="246"/>
    </location>
</feature>
<dbReference type="Gene3D" id="1.10.1450.10">
    <property type="entry name" value="Tetraspanin"/>
    <property type="match status" value="1"/>
</dbReference>
<dbReference type="PANTHER" id="PTHR19282:SF252">
    <property type="entry name" value="TETRASPANIN"/>
    <property type="match status" value="1"/>
</dbReference>
<comment type="subcellular location">
    <subcellularLocation>
        <location evidence="1">Membrane</location>
        <topology evidence="1">Multi-pass membrane protein</topology>
    </subcellularLocation>
</comment>
<organism evidence="6 7">
    <name type="scientific">Globodera pallida</name>
    <name type="common">Potato cyst nematode worm</name>
    <name type="synonym">Heterodera pallida</name>
    <dbReference type="NCBI Taxonomy" id="36090"/>
    <lineage>
        <taxon>Eukaryota</taxon>
        <taxon>Metazoa</taxon>
        <taxon>Ecdysozoa</taxon>
        <taxon>Nematoda</taxon>
        <taxon>Chromadorea</taxon>
        <taxon>Rhabditida</taxon>
        <taxon>Tylenchina</taxon>
        <taxon>Tylenchomorpha</taxon>
        <taxon>Tylenchoidea</taxon>
        <taxon>Heteroderidae</taxon>
        <taxon>Heteroderinae</taxon>
        <taxon>Globodera</taxon>
    </lineage>
</organism>
<evidence type="ECO:0000256" key="1">
    <source>
        <dbReference type="ARBA" id="ARBA00004141"/>
    </source>
</evidence>
<protein>
    <submittedName>
        <fullName evidence="7">Tetraspanin</fullName>
    </submittedName>
</protein>
<keyword evidence="6" id="KW-1185">Reference proteome</keyword>
<dbReference type="Proteomes" id="UP000050741">
    <property type="component" value="Unassembled WGS sequence"/>
</dbReference>
<feature type="transmembrane region" description="Helical" evidence="5">
    <location>
        <begin position="130"/>
        <end position="154"/>
    </location>
</feature>
<accession>A0A183CG94</accession>
<dbReference type="WBParaSite" id="GPLIN_001189900">
    <property type="protein sequence ID" value="GPLIN_001189900"/>
    <property type="gene ID" value="GPLIN_001189900"/>
</dbReference>
<dbReference type="Pfam" id="PF00335">
    <property type="entry name" value="Tetraspanin"/>
    <property type="match status" value="1"/>
</dbReference>
<keyword evidence="2 5" id="KW-0812">Transmembrane</keyword>
<dbReference type="GO" id="GO:0005886">
    <property type="term" value="C:plasma membrane"/>
    <property type="evidence" value="ECO:0007669"/>
    <property type="project" value="TreeGrafter"/>
</dbReference>
<reference evidence="6" key="1">
    <citation type="submission" date="2014-05" db="EMBL/GenBank/DDBJ databases">
        <title>The genome and life-stage specific transcriptomes of Globodera pallida elucidate key aspects of plant parasitism by a cyst nematode.</title>
        <authorList>
            <person name="Cotton J.A."/>
            <person name="Lilley C.J."/>
            <person name="Jones L.M."/>
            <person name="Kikuchi T."/>
            <person name="Reid A.J."/>
            <person name="Thorpe P."/>
            <person name="Tsai I.J."/>
            <person name="Beasley H."/>
            <person name="Blok V."/>
            <person name="Cock P.J.A."/>
            <person name="Van den Akker S.E."/>
            <person name="Holroyd N."/>
            <person name="Hunt M."/>
            <person name="Mantelin S."/>
            <person name="Naghra H."/>
            <person name="Pain A."/>
            <person name="Palomares-Rius J.E."/>
            <person name="Zarowiecki M."/>
            <person name="Berriman M."/>
            <person name="Jones J.T."/>
            <person name="Urwin P.E."/>
        </authorList>
    </citation>
    <scope>NUCLEOTIDE SEQUENCE [LARGE SCALE GENOMIC DNA]</scope>
    <source>
        <strain evidence="6">Lindley</strain>
    </source>
</reference>
<dbReference type="PANTHER" id="PTHR19282">
    <property type="entry name" value="TETRASPANIN"/>
    <property type="match status" value="1"/>
</dbReference>